<feature type="compositionally biased region" description="Polar residues" evidence="1">
    <location>
        <begin position="289"/>
        <end position="299"/>
    </location>
</feature>
<gene>
    <name evidence="3" type="ORF">GE061_009314</name>
</gene>
<feature type="region of interest" description="Disordered" evidence="1">
    <location>
        <begin position="28"/>
        <end position="101"/>
    </location>
</feature>
<evidence type="ECO:0000256" key="1">
    <source>
        <dbReference type="SAM" id="MobiDB-lite"/>
    </source>
</evidence>
<evidence type="ECO:0000313" key="4">
    <source>
        <dbReference type="Proteomes" id="UP000466442"/>
    </source>
</evidence>
<reference evidence="3" key="1">
    <citation type="journal article" date="2021" name="Mol. Ecol. Resour.">
        <title>Apolygus lucorum genome provides insights into omnivorousness and mesophyll feeding.</title>
        <authorList>
            <person name="Liu Y."/>
            <person name="Liu H."/>
            <person name="Wang H."/>
            <person name="Huang T."/>
            <person name="Liu B."/>
            <person name="Yang B."/>
            <person name="Yin L."/>
            <person name="Li B."/>
            <person name="Zhang Y."/>
            <person name="Zhang S."/>
            <person name="Jiang F."/>
            <person name="Zhang X."/>
            <person name="Ren Y."/>
            <person name="Wang B."/>
            <person name="Wang S."/>
            <person name="Lu Y."/>
            <person name="Wu K."/>
            <person name="Fan W."/>
            <person name="Wang G."/>
        </authorList>
    </citation>
    <scope>NUCLEOTIDE SEQUENCE</scope>
    <source>
        <strain evidence="3">12Hb</strain>
    </source>
</reference>
<feature type="compositionally biased region" description="Polar residues" evidence="1">
    <location>
        <begin position="89"/>
        <end position="100"/>
    </location>
</feature>
<feature type="compositionally biased region" description="Polar residues" evidence="1">
    <location>
        <begin position="219"/>
        <end position="232"/>
    </location>
</feature>
<feature type="compositionally biased region" description="Basic and acidic residues" evidence="1">
    <location>
        <begin position="273"/>
        <end position="287"/>
    </location>
</feature>
<accession>A0A8S9Y1Y2</accession>
<proteinExistence type="predicted"/>
<dbReference type="Proteomes" id="UP000466442">
    <property type="component" value="Unassembled WGS sequence"/>
</dbReference>
<evidence type="ECO:0000313" key="3">
    <source>
        <dbReference type="EMBL" id="KAF6214571.1"/>
    </source>
</evidence>
<comment type="caution">
    <text evidence="3">The sequence shown here is derived from an EMBL/GenBank/DDBJ whole genome shotgun (WGS) entry which is preliminary data.</text>
</comment>
<keyword evidence="4" id="KW-1185">Reference proteome</keyword>
<dbReference type="EMBL" id="WIXP02000002">
    <property type="protein sequence ID" value="KAF6214571.1"/>
    <property type="molecule type" value="Genomic_DNA"/>
</dbReference>
<evidence type="ECO:0000256" key="2">
    <source>
        <dbReference type="SAM" id="SignalP"/>
    </source>
</evidence>
<feature type="region of interest" description="Disordered" evidence="1">
    <location>
        <begin position="215"/>
        <end position="307"/>
    </location>
</feature>
<feature type="compositionally biased region" description="Basic and acidic residues" evidence="1">
    <location>
        <begin position="68"/>
        <end position="85"/>
    </location>
</feature>
<feature type="compositionally biased region" description="Polar residues" evidence="1">
    <location>
        <begin position="35"/>
        <end position="53"/>
    </location>
</feature>
<protein>
    <recommendedName>
        <fullName evidence="5">Folded gastrulation N-terminal domain-containing protein</fullName>
    </recommendedName>
</protein>
<feature type="signal peptide" evidence="2">
    <location>
        <begin position="1"/>
        <end position="21"/>
    </location>
</feature>
<keyword evidence="2" id="KW-0732">Signal</keyword>
<name>A0A8S9Y1Y2_APOLU</name>
<sequence>MLVRALFVIAVAMQLQFSVEGNCTTELSETDDAEATSSPGDVAQNGTQDQSSSKTDDAVIGTKKRKRTDHDDERMLVKDSNEPRDVPGSINQGSSQNSTWGIGKDAAEASILEEVSSDSEYESIVVDDRLSRDTGDPTIPQTMIGLEKLAVHKNSDTIDIDADQFDREGHMTLETMIDLGELAVHKNSDTIDIDADKFDIEGHLTSETVIDLGDRANSKKSSSNIQGDTSKPTIGGVPSPTQIGISAEKADDRDDFDSGNYVTAGIVVDFGDPDTKNKSSTDTKEDSGPPSQDGLSTESPEVHDDSDYEFSVKVGDGKRFNRNLDNQGVISNGSTVEVTGESIHQPIDVISTHQANSVASEDDIGDPSQDEGRTATVVSIEPLAKRLYKRLKRHDMETVTDSAVRVEDIAATSTANAQTEDTSLIMSTLDQINDTSKKEKLKRFPSLQYIARKAMSYTDGSRTPAPRGRKFRGKRSHVYSMHYDDIPESMKSESFKIFHKAKKLNKKHKI</sequence>
<feature type="chain" id="PRO_5035738551" description="Folded gastrulation N-terminal domain-containing protein" evidence="2">
    <location>
        <begin position="22"/>
        <end position="510"/>
    </location>
</feature>
<dbReference type="AlphaFoldDB" id="A0A8S9Y1Y2"/>
<organism evidence="3 4">
    <name type="scientific">Apolygus lucorum</name>
    <name type="common">Small green plant bug</name>
    <name type="synonym">Lygocoris lucorum</name>
    <dbReference type="NCBI Taxonomy" id="248454"/>
    <lineage>
        <taxon>Eukaryota</taxon>
        <taxon>Metazoa</taxon>
        <taxon>Ecdysozoa</taxon>
        <taxon>Arthropoda</taxon>
        <taxon>Hexapoda</taxon>
        <taxon>Insecta</taxon>
        <taxon>Pterygota</taxon>
        <taxon>Neoptera</taxon>
        <taxon>Paraneoptera</taxon>
        <taxon>Hemiptera</taxon>
        <taxon>Heteroptera</taxon>
        <taxon>Panheteroptera</taxon>
        <taxon>Cimicomorpha</taxon>
        <taxon>Miridae</taxon>
        <taxon>Mirini</taxon>
        <taxon>Apolygus</taxon>
    </lineage>
</organism>
<evidence type="ECO:0008006" key="5">
    <source>
        <dbReference type="Google" id="ProtNLM"/>
    </source>
</evidence>